<feature type="transmembrane region" description="Helical" evidence="1">
    <location>
        <begin position="16"/>
        <end position="36"/>
    </location>
</feature>
<evidence type="ECO:0008006" key="3">
    <source>
        <dbReference type="Google" id="ProtNLM"/>
    </source>
</evidence>
<protein>
    <recommendedName>
        <fullName evidence="3">Type 4 fimbrial biogenesis protein PilX N-terminal domain-containing protein</fullName>
    </recommendedName>
</protein>
<evidence type="ECO:0000256" key="1">
    <source>
        <dbReference type="SAM" id="Phobius"/>
    </source>
</evidence>
<dbReference type="EMBL" id="LAZR01000646">
    <property type="protein sequence ID" value="KKN61782.1"/>
    <property type="molecule type" value="Genomic_DNA"/>
</dbReference>
<keyword evidence="1" id="KW-0472">Membrane</keyword>
<organism evidence="2">
    <name type="scientific">marine sediment metagenome</name>
    <dbReference type="NCBI Taxonomy" id="412755"/>
    <lineage>
        <taxon>unclassified sequences</taxon>
        <taxon>metagenomes</taxon>
        <taxon>ecological metagenomes</taxon>
    </lineage>
</organism>
<gene>
    <name evidence="2" type="ORF">LCGC14_0518590</name>
</gene>
<evidence type="ECO:0000313" key="2">
    <source>
        <dbReference type="EMBL" id="KKN61782.1"/>
    </source>
</evidence>
<reference evidence="2" key="1">
    <citation type="journal article" date="2015" name="Nature">
        <title>Complex archaea that bridge the gap between prokaryotes and eukaryotes.</title>
        <authorList>
            <person name="Spang A."/>
            <person name="Saw J.H."/>
            <person name="Jorgensen S.L."/>
            <person name="Zaremba-Niedzwiedzka K."/>
            <person name="Martijn J."/>
            <person name="Lind A.E."/>
            <person name="van Eijk R."/>
            <person name="Schleper C."/>
            <person name="Guy L."/>
            <person name="Ettema T.J."/>
        </authorList>
    </citation>
    <scope>NUCLEOTIDE SEQUENCE</scope>
</reference>
<keyword evidence="1" id="KW-1133">Transmembrane helix</keyword>
<accession>A0A0F9SHP1</accession>
<comment type="caution">
    <text evidence="2">The sequence shown here is derived from an EMBL/GenBank/DDBJ whole genome shotgun (WGS) entry which is preliminary data.</text>
</comment>
<dbReference type="AlphaFoldDB" id="A0A0F9SHP1"/>
<proteinExistence type="predicted"/>
<sequence>MQVIIKITRGRKDGSILIIGMTLLAFLLVFAVPQLFQSSPENKVTDKSANYSAALSLAEAGVERVIWELNYGDISNWKGDSASRTMIISSHQAPASDVIGDIEIRVEDPDGENPQVKSTGRVTFTSPLAEGKAARVYLERTTRVELERSGYNWVYSFPQKQMPASSVQGSTI</sequence>
<name>A0A0F9SHP1_9ZZZZ</name>
<keyword evidence="1" id="KW-0812">Transmembrane</keyword>